<evidence type="ECO:0000313" key="9">
    <source>
        <dbReference type="EMBL" id="MBB3110123.1"/>
    </source>
</evidence>
<dbReference type="Pfam" id="PF01925">
    <property type="entry name" value="TauE"/>
    <property type="match status" value="1"/>
</dbReference>
<evidence type="ECO:0000256" key="1">
    <source>
        <dbReference type="ARBA" id="ARBA00004651"/>
    </source>
</evidence>
<feature type="transmembrane region" description="Helical" evidence="8">
    <location>
        <begin position="170"/>
        <end position="191"/>
    </location>
</feature>
<feature type="transmembrane region" description="Helical" evidence="8">
    <location>
        <begin position="47"/>
        <end position="65"/>
    </location>
</feature>
<evidence type="ECO:0000256" key="5">
    <source>
        <dbReference type="ARBA" id="ARBA00022692"/>
    </source>
</evidence>
<gene>
    <name evidence="9" type="ORF">FHS18_002190</name>
</gene>
<name>A0A7W5AWP0_9BACL</name>
<dbReference type="GO" id="GO:0005886">
    <property type="term" value="C:plasma membrane"/>
    <property type="evidence" value="ECO:0007669"/>
    <property type="project" value="UniProtKB-SubCell"/>
</dbReference>
<evidence type="ECO:0000256" key="7">
    <source>
        <dbReference type="ARBA" id="ARBA00023136"/>
    </source>
</evidence>
<keyword evidence="4 8" id="KW-1003">Cell membrane</keyword>
<evidence type="ECO:0000256" key="6">
    <source>
        <dbReference type="ARBA" id="ARBA00022989"/>
    </source>
</evidence>
<dbReference type="RefSeq" id="WP_183599863.1">
    <property type="nucleotide sequence ID" value="NZ_JACHXK010000004.1"/>
</dbReference>
<keyword evidence="7 8" id="KW-0472">Membrane</keyword>
<comment type="similarity">
    <text evidence="2 8">Belongs to the 4-toluene sulfonate uptake permease (TSUP) (TC 2.A.102) family.</text>
</comment>
<reference evidence="9 10" key="1">
    <citation type="submission" date="2020-08" db="EMBL/GenBank/DDBJ databases">
        <title>Genomic Encyclopedia of Type Strains, Phase III (KMG-III): the genomes of soil and plant-associated and newly described type strains.</title>
        <authorList>
            <person name="Whitman W."/>
        </authorList>
    </citation>
    <scope>NUCLEOTIDE SEQUENCE [LARGE SCALE GENOMIC DNA]</scope>
    <source>
        <strain evidence="9 10">CECT 5862</strain>
    </source>
</reference>
<protein>
    <recommendedName>
        <fullName evidence="8">Probable membrane transporter protein</fullName>
    </recommendedName>
</protein>
<sequence length="248" mass="26737">MGELTVLQLIIVIIAGFGCGFAKTGIATLGVFNAVLMMQVFPAKASVGLLLPMLIAADIAAVIVYRRHVVWKHLFALLPWVLVGLAGGYLLLSVIDDTRLRPLLGCMLLVLIGVQLLKDYAGSAMKLLIPESAWFTTIMGSLAGFATMVGNVSGVVMSMYLLGKKLPKEVFVGTGAWFYLTVNLIKLPLFIHLDMITADSVQINLWLIPAIAAGICAGIYVIPRIKQSQFQFIVLLLGMCGAIMLTVQ</sequence>
<keyword evidence="10" id="KW-1185">Reference proteome</keyword>
<feature type="transmembrane region" description="Helical" evidence="8">
    <location>
        <begin position="138"/>
        <end position="163"/>
    </location>
</feature>
<comment type="caution">
    <text evidence="9">The sequence shown here is derived from an EMBL/GenBank/DDBJ whole genome shotgun (WGS) entry which is preliminary data.</text>
</comment>
<feature type="transmembrane region" description="Helical" evidence="8">
    <location>
        <begin position="77"/>
        <end position="95"/>
    </location>
</feature>
<dbReference type="InterPro" id="IPR052017">
    <property type="entry name" value="TSUP"/>
</dbReference>
<feature type="transmembrane region" description="Helical" evidence="8">
    <location>
        <begin position="6"/>
        <end position="35"/>
    </location>
</feature>
<proteinExistence type="inferred from homology"/>
<dbReference type="EMBL" id="JACHXK010000004">
    <property type="protein sequence ID" value="MBB3110123.1"/>
    <property type="molecule type" value="Genomic_DNA"/>
</dbReference>
<feature type="transmembrane region" description="Helical" evidence="8">
    <location>
        <begin position="102"/>
        <end position="118"/>
    </location>
</feature>
<evidence type="ECO:0000256" key="4">
    <source>
        <dbReference type="ARBA" id="ARBA00022475"/>
    </source>
</evidence>
<evidence type="ECO:0000313" key="10">
    <source>
        <dbReference type="Proteomes" id="UP000570361"/>
    </source>
</evidence>
<comment type="subcellular location">
    <subcellularLocation>
        <location evidence="1 8">Cell membrane</location>
        <topology evidence="1 8">Multi-pass membrane protein</topology>
    </subcellularLocation>
</comment>
<dbReference type="AlphaFoldDB" id="A0A7W5AWP0"/>
<dbReference type="PANTHER" id="PTHR30269:SF23">
    <property type="entry name" value="MEMBRANE TRANSPORTER PROTEIN YDHB-RELATED"/>
    <property type="match status" value="1"/>
</dbReference>
<feature type="transmembrane region" description="Helical" evidence="8">
    <location>
        <begin position="230"/>
        <end position="247"/>
    </location>
</feature>
<evidence type="ECO:0000256" key="2">
    <source>
        <dbReference type="ARBA" id="ARBA00009142"/>
    </source>
</evidence>
<accession>A0A7W5AWP0</accession>
<organism evidence="9 10">
    <name type="scientific">Paenibacillus phyllosphaerae</name>
    <dbReference type="NCBI Taxonomy" id="274593"/>
    <lineage>
        <taxon>Bacteria</taxon>
        <taxon>Bacillati</taxon>
        <taxon>Bacillota</taxon>
        <taxon>Bacilli</taxon>
        <taxon>Bacillales</taxon>
        <taxon>Paenibacillaceae</taxon>
        <taxon>Paenibacillus</taxon>
    </lineage>
</organism>
<dbReference type="PANTHER" id="PTHR30269">
    <property type="entry name" value="TRANSMEMBRANE PROTEIN YFCA"/>
    <property type="match status" value="1"/>
</dbReference>
<evidence type="ECO:0000256" key="3">
    <source>
        <dbReference type="ARBA" id="ARBA00022448"/>
    </source>
</evidence>
<keyword evidence="5 8" id="KW-0812">Transmembrane</keyword>
<keyword evidence="3" id="KW-0813">Transport</keyword>
<dbReference type="InterPro" id="IPR002781">
    <property type="entry name" value="TM_pro_TauE-like"/>
</dbReference>
<evidence type="ECO:0000256" key="8">
    <source>
        <dbReference type="RuleBase" id="RU363041"/>
    </source>
</evidence>
<feature type="transmembrane region" description="Helical" evidence="8">
    <location>
        <begin position="203"/>
        <end position="223"/>
    </location>
</feature>
<dbReference type="Proteomes" id="UP000570361">
    <property type="component" value="Unassembled WGS sequence"/>
</dbReference>
<keyword evidence="6 8" id="KW-1133">Transmembrane helix</keyword>